<keyword evidence="5 15" id="KW-0378">Hydrolase</keyword>
<comment type="catalytic activity">
    <reaction evidence="14 15">
        <text>ATP + H2O = ADP + phosphate + H(+)</text>
        <dbReference type="Rhea" id="RHEA:13065"/>
        <dbReference type="ChEBI" id="CHEBI:15377"/>
        <dbReference type="ChEBI" id="CHEBI:15378"/>
        <dbReference type="ChEBI" id="CHEBI:30616"/>
        <dbReference type="ChEBI" id="CHEBI:43474"/>
        <dbReference type="ChEBI" id="CHEBI:456216"/>
        <dbReference type="EC" id="5.6.2.4"/>
    </reaction>
</comment>
<organism evidence="18 19">
    <name type="scientific">Clostridium amylolyticum</name>
    <dbReference type="NCBI Taxonomy" id="1121298"/>
    <lineage>
        <taxon>Bacteria</taxon>
        <taxon>Bacillati</taxon>
        <taxon>Bacillota</taxon>
        <taxon>Clostridia</taxon>
        <taxon>Eubacteriales</taxon>
        <taxon>Clostridiaceae</taxon>
        <taxon>Clostridium</taxon>
    </lineage>
</organism>
<comment type="similarity">
    <text evidence="1 15">Belongs to the helicase family. RecG subfamily.</text>
</comment>
<dbReference type="Pfam" id="PF19833">
    <property type="entry name" value="RecG_dom3_C"/>
    <property type="match status" value="1"/>
</dbReference>
<dbReference type="InterPro" id="IPR027417">
    <property type="entry name" value="P-loop_NTPase"/>
</dbReference>
<dbReference type="InterPro" id="IPR033454">
    <property type="entry name" value="RecG_wedge"/>
</dbReference>
<evidence type="ECO:0000259" key="16">
    <source>
        <dbReference type="PROSITE" id="PS51192"/>
    </source>
</evidence>
<evidence type="ECO:0000256" key="4">
    <source>
        <dbReference type="ARBA" id="ARBA00022763"/>
    </source>
</evidence>
<dbReference type="RefSeq" id="WP_073004835.1">
    <property type="nucleotide sequence ID" value="NZ_FQZO01000001.1"/>
</dbReference>
<dbReference type="Pfam" id="PF00270">
    <property type="entry name" value="DEAD"/>
    <property type="match status" value="1"/>
</dbReference>
<evidence type="ECO:0000256" key="14">
    <source>
        <dbReference type="ARBA" id="ARBA00048988"/>
    </source>
</evidence>
<evidence type="ECO:0000256" key="2">
    <source>
        <dbReference type="ARBA" id="ARBA00017846"/>
    </source>
</evidence>
<sequence length="677" mass="77619">MNLNIQVSNLKGVGPKTSEALNKCGIYTLLDLLLYIPRDYEFINQELDFSNLTMEEKYVVHCTVIGLDKELRVKSGKILTSVAFQYKNYKIYGKWFNQPYIKKTFKKDEEVYLLGKFKKVGNSLEVMNPIVSRNILEDKGIIAKYSLHDAINNKIISKLMHQVLDSITINENLPHRVMEKYNLISLDKAIRNIHFPQDTETLTKAINRLKFQELFSYSLKLLMIKNHLKNNKKGIPFIMSKELSLFKDMLPFNLTKAQTRVVRELLIDQKKNYPMNRLVQGDVGSGKTIVALIASLNVYFNGYQVAFMAPTEILAEQHYKEAKKLFQIFNMNIYLLTGSTKLSDKSLIKEALKSGEPAIVIGTHALIEDDVMFSNLGLIITDEQHRFGVNQRGKLINKNEEADVLVMTATPIPRTLALYLYNDLDISVIDELPPGRKKIDTLFYDLNHRFNAYDIALKEINKGRQAYIVCPLIEDNEKLELISVETLYEELKEKYFKEWNIEILHGKMHSKEKESIMGRFKENITQVLISTTVIEVGVNVPNASVMIIENAERFGLSQLHQLRGRVGRGEYKSYCILLANAKNNITKKRMEILTQSNDGFFISEQDMKIRGTGVIFGTRQHGDSGFMIADILNDSSILKAANIEAQEIYNSTALEDIKIRKEILENLEVSSKYICFN</sequence>
<keyword evidence="10 15" id="KW-0234">DNA repair</keyword>
<dbReference type="EMBL" id="FQZO01000001">
    <property type="protein sequence ID" value="SHI68875.1"/>
    <property type="molecule type" value="Genomic_DNA"/>
</dbReference>
<dbReference type="STRING" id="1121298.SAMN05444401_1357"/>
<dbReference type="GO" id="GO:0016887">
    <property type="term" value="F:ATP hydrolysis activity"/>
    <property type="evidence" value="ECO:0007669"/>
    <property type="project" value="RHEA"/>
</dbReference>
<keyword evidence="8" id="KW-0238">DNA-binding</keyword>
<dbReference type="PROSITE" id="PS51194">
    <property type="entry name" value="HELICASE_CTER"/>
    <property type="match status" value="1"/>
</dbReference>
<dbReference type="SUPFAM" id="SSF50249">
    <property type="entry name" value="Nucleic acid-binding proteins"/>
    <property type="match status" value="1"/>
</dbReference>
<evidence type="ECO:0000256" key="13">
    <source>
        <dbReference type="ARBA" id="ARBA00034808"/>
    </source>
</evidence>
<dbReference type="GO" id="GO:0006310">
    <property type="term" value="P:DNA recombination"/>
    <property type="evidence" value="ECO:0007669"/>
    <property type="project" value="UniProtKB-UniRule"/>
</dbReference>
<dbReference type="NCBIfam" id="TIGR00643">
    <property type="entry name" value="recG"/>
    <property type="match status" value="1"/>
</dbReference>
<dbReference type="InterPro" id="IPR014001">
    <property type="entry name" value="Helicase_ATP-bd"/>
</dbReference>
<dbReference type="NCBIfam" id="NF008165">
    <property type="entry name" value="PRK10917.1-3"/>
    <property type="match status" value="1"/>
</dbReference>
<evidence type="ECO:0000256" key="6">
    <source>
        <dbReference type="ARBA" id="ARBA00022806"/>
    </source>
</evidence>
<accession>A0A1M6D6M4</accession>
<evidence type="ECO:0000256" key="3">
    <source>
        <dbReference type="ARBA" id="ARBA00022741"/>
    </source>
</evidence>
<dbReference type="InterPro" id="IPR011545">
    <property type="entry name" value="DEAD/DEAH_box_helicase_dom"/>
</dbReference>
<dbReference type="SMART" id="SM00487">
    <property type="entry name" value="DEXDc"/>
    <property type="match status" value="1"/>
</dbReference>
<dbReference type="GO" id="GO:0043138">
    <property type="term" value="F:3'-5' DNA helicase activity"/>
    <property type="evidence" value="ECO:0007669"/>
    <property type="project" value="UniProtKB-EC"/>
</dbReference>
<dbReference type="AlphaFoldDB" id="A0A1M6D6M4"/>
<evidence type="ECO:0000256" key="11">
    <source>
        <dbReference type="ARBA" id="ARBA00023235"/>
    </source>
</evidence>
<dbReference type="PANTHER" id="PTHR47964:SF1">
    <property type="entry name" value="ATP-DEPENDENT DNA HELICASE HOMOLOG RECG, CHLOROPLASTIC"/>
    <property type="match status" value="1"/>
</dbReference>
<dbReference type="SUPFAM" id="SSF52540">
    <property type="entry name" value="P-loop containing nucleoside triphosphate hydrolases"/>
    <property type="match status" value="2"/>
</dbReference>
<comment type="catalytic activity">
    <reaction evidence="12 15">
        <text>Couples ATP hydrolysis with the unwinding of duplex DNA by translocating in the 3'-5' direction.</text>
        <dbReference type="EC" id="5.6.2.4"/>
    </reaction>
</comment>
<dbReference type="InterPro" id="IPR004609">
    <property type="entry name" value="ATP-dep_DNA_helicase_RecG"/>
</dbReference>
<dbReference type="CDD" id="cd17992">
    <property type="entry name" value="DEXHc_RecG"/>
    <property type="match status" value="1"/>
</dbReference>
<dbReference type="PROSITE" id="PS51192">
    <property type="entry name" value="HELICASE_ATP_BIND_1"/>
    <property type="match status" value="1"/>
</dbReference>
<dbReference type="Pfam" id="PF00271">
    <property type="entry name" value="Helicase_C"/>
    <property type="match status" value="1"/>
</dbReference>
<dbReference type="InterPro" id="IPR045562">
    <property type="entry name" value="RecG_dom3_C"/>
</dbReference>
<evidence type="ECO:0000256" key="8">
    <source>
        <dbReference type="ARBA" id="ARBA00023125"/>
    </source>
</evidence>
<dbReference type="GO" id="GO:0003677">
    <property type="term" value="F:DNA binding"/>
    <property type="evidence" value="ECO:0007669"/>
    <property type="project" value="UniProtKB-KW"/>
</dbReference>
<dbReference type="Pfam" id="PF17191">
    <property type="entry name" value="RecG_wedge"/>
    <property type="match status" value="1"/>
</dbReference>
<evidence type="ECO:0000313" key="18">
    <source>
        <dbReference type="EMBL" id="SHI68875.1"/>
    </source>
</evidence>
<dbReference type="InterPro" id="IPR001650">
    <property type="entry name" value="Helicase_C-like"/>
</dbReference>
<keyword evidence="6 15" id="KW-0347">Helicase</keyword>
<proteinExistence type="inferred from homology"/>
<name>A0A1M6D6M4_9CLOT</name>
<keyword evidence="4 15" id="KW-0227">DNA damage</keyword>
<dbReference type="OrthoDB" id="9804325at2"/>
<dbReference type="SMART" id="SM00490">
    <property type="entry name" value="HELICc"/>
    <property type="match status" value="1"/>
</dbReference>
<evidence type="ECO:0000256" key="7">
    <source>
        <dbReference type="ARBA" id="ARBA00022840"/>
    </source>
</evidence>
<dbReference type="Gene3D" id="2.40.50.140">
    <property type="entry name" value="Nucleic acid-binding proteins"/>
    <property type="match status" value="1"/>
</dbReference>
<dbReference type="GO" id="GO:0006281">
    <property type="term" value="P:DNA repair"/>
    <property type="evidence" value="ECO:0007669"/>
    <property type="project" value="UniProtKB-UniRule"/>
</dbReference>
<reference evidence="18 19" key="1">
    <citation type="submission" date="2016-11" db="EMBL/GenBank/DDBJ databases">
        <authorList>
            <person name="Jaros S."/>
            <person name="Januszkiewicz K."/>
            <person name="Wedrychowicz H."/>
        </authorList>
    </citation>
    <scope>NUCLEOTIDE SEQUENCE [LARGE SCALE GENOMIC DNA]</scope>
    <source>
        <strain evidence="18 19">DSM 21864</strain>
    </source>
</reference>
<evidence type="ECO:0000256" key="10">
    <source>
        <dbReference type="ARBA" id="ARBA00023204"/>
    </source>
</evidence>
<evidence type="ECO:0000256" key="15">
    <source>
        <dbReference type="RuleBase" id="RU363016"/>
    </source>
</evidence>
<dbReference type="NCBIfam" id="NF008168">
    <property type="entry name" value="PRK10917.2-2"/>
    <property type="match status" value="1"/>
</dbReference>
<keyword evidence="11" id="KW-0413">Isomerase</keyword>
<comment type="function">
    <text evidence="15">Plays a critical role in recombination and DNA repair. Helps process Holliday junction intermediates to mature products by catalyzing branch migration. Has replication fork regression activity, unwinds stalled or blocked replication forks to make a HJ that can be resolved. Has a DNA unwinding activity characteristic of a DNA helicase with 3'-5' polarity.</text>
</comment>
<keyword evidence="3 15" id="KW-0547">Nucleotide-binding</keyword>
<evidence type="ECO:0000256" key="9">
    <source>
        <dbReference type="ARBA" id="ARBA00023172"/>
    </source>
</evidence>
<gene>
    <name evidence="18" type="ORF">SAMN05444401_1357</name>
</gene>
<dbReference type="EC" id="5.6.2.4" evidence="13 15"/>
<feature type="domain" description="Helicase C-terminal" evidence="17">
    <location>
        <begin position="438"/>
        <end position="608"/>
    </location>
</feature>
<protein>
    <recommendedName>
        <fullName evidence="2 15">ATP-dependent DNA helicase RecG</fullName>
        <ecNumber evidence="13 15">5.6.2.4</ecNumber>
    </recommendedName>
</protein>
<dbReference type="InterPro" id="IPR012340">
    <property type="entry name" value="NA-bd_OB-fold"/>
</dbReference>
<evidence type="ECO:0000256" key="1">
    <source>
        <dbReference type="ARBA" id="ARBA00007504"/>
    </source>
</evidence>
<evidence type="ECO:0000256" key="12">
    <source>
        <dbReference type="ARBA" id="ARBA00034617"/>
    </source>
</evidence>
<dbReference type="PANTHER" id="PTHR47964">
    <property type="entry name" value="ATP-DEPENDENT DNA HELICASE HOMOLOG RECG, CHLOROPLASTIC"/>
    <property type="match status" value="1"/>
</dbReference>
<keyword evidence="7 15" id="KW-0067">ATP-binding</keyword>
<dbReference type="Proteomes" id="UP000184080">
    <property type="component" value="Unassembled WGS sequence"/>
</dbReference>
<evidence type="ECO:0000259" key="17">
    <source>
        <dbReference type="PROSITE" id="PS51194"/>
    </source>
</evidence>
<dbReference type="InterPro" id="IPR047112">
    <property type="entry name" value="RecG/Mfd"/>
</dbReference>
<feature type="domain" description="Helicase ATP-binding" evidence="16">
    <location>
        <begin position="268"/>
        <end position="429"/>
    </location>
</feature>
<evidence type="ECO:0000256" key="5">
    <source>
        <dbReference type="ARBA" id="ARBA00022801"/>
    </source>
</evidence>
<keyword evidence="19" id="KW-1185">Reference proteome</keyword>
<keyword evidence="9 15" id="KW-0233">DNA recombination</keyword>
<evidence type="ECO:0000313" key="19">
    <source>
        <dbReference type="Proteomes" id="UP000184080"/>
    </source>
</evidence>
<dbReference type="Gene3D" id="3.40.50.300">
    <property type="entry name" value="P-loop containing nucleotide triphosphate hydrolases"/>
    <property type="match status" value="2"/>
</dbReference>
<dbReference type="GO" id="GO:0005524">
    <property type="term" value="F:ATP binding"/>
    <property type="evidence" value="ECO:0007669"/>
    <property type="project" value="UniProtKB-KW"/>
</dbReference>